<evidence type="ECO:0000313" key="3">
    <source>
        <dbReference type="Proteomes" id="UP000594024"/>
    </source>
</evidence>
<name>A0A7L8ZNX6_9CAUD</name>
<organism evidence="2 3">
    <name type="scientific">Erwinia phage pEa_SNUABM_47</name>
    <dbReference type="NCBI Taxonomy" id="2768774"/>
    <lineage>
        <taxon>Viruses</taxon>
        <taxon>Duplodnaviria</taxon>
        <taxon>Heunggongvirae</taxon>
        <taxon>Uroviricota</taxon>
        <taxon>Caudoviricetes</taxon>
        <taxon>Eneladusvirus</taxon>
        <taxon>Eneladusvirus BF</taxon>
    </lineage>
</organism>
<sequence length="51" mass="5544">MSILIKIWAELTKEPANNVLDTDAPADEPASEEPVQPAPEATVDNTEEPKQ</sequence>
<evidence type="ECO:0000313" key="2">
    <source>
        <dbReference type="EMBL" id="QOI71958.1"/>
    </source>
</evidence>
<evidence type="ECO:0000256" key="1">
    <source>
        <dbReference type="SAM" id="MobiDB-lite"/>
    </source>
</evidence>
<protein>
    <submittedName>
        <fullName evidence="2">Uncharacterized protein</fullName>
    </submittedName>
</protein>
<proteinExistence type="predicted"/>
<dbReference type="Proteomes" id="UP000594024">
    <property type="component" value="Segment"/>
</dbReference>
<dbReference type="EMBL" id="MT939487">
    <property type="protein sequence ID" value="QOI71958.1"/>
    <property type="molecule type" value="Genomic_DNA"/>
</dbReference>
<feature type="region of interest" description="Disordered" evidence="1">
    <location>
        <begin position="15"/>
        <end position="51"/>
    </location>
</feature>
<reference evidence="2 3" key="1">
    <citation type="submission" date="2020-08" db="EMBL/GenBank/DDBJ databases">
        <title>Complete genome sequence of Erwinia phage pEa_SNUABM_47.</title>
        <authorList>
            <person name="Kim S.G."/>
            <person name="Lee S.B."/>
            <person name="Park S.C."/>
        </authorList>
    </citation>
    <scope>NUCLEOTIDE SEQUENCE [LARGE SCALE GENOMIC DNA]</scope>
</reference>
<accession>A0A7L8ZNX6</accession>
<gene>
    <name evidence="2" type="ORF">pEaSNUABM47_00504</name>
</gene>